<reference evidence="10" key="1">
    <citation type="journal article" date="2019" name="Int. J. Syst. Evol. Microbiol.">
        <title>The Global Catalogue of Microorganisms (GCM) 10K type strain sequencing project: providing services to taxonomists for standard genome sequencing and annotation.</title>
        <authorList>
            <consortium name="The Broad Institute Genomics Platform"/>
            <consortium name="The Broad Institute Genome Sequencing Center for Infectious Disease"/>
            <person name="Wu L."/>
            <person name="Ma J."/>
        </authorList>
    </citation>
    <scope>NUCLEOTIDE SEQUENCE [LARGE SCALE GENOMIC DNA]</scope>
    <source>
        <strain evidence="10">JCM 17924</strain>
    </source>
</reference>
<feature type="transmembrane region" description="Helical" evidence="8">
    <location>
        <begin position="182"/>
        <end position="201"/>
    </location>
</feature>
<dbReference type="PRINTS" id="PR00783">
    <property type="entry name" value="MINTRINSICP"/>
</dbReference>
<organism evidence="9 10">
    <name type="scientific">Hymenobacter koreensis</name>
    <dbReference type="NCBI Taxonomy" id="1084523"/>
    <lineage>
        <taxon>Bacteria</taxon>
        <taxon>Pseudomonadati</taxon>
        <taxon>Bacteroidota</taxon>
        <taxon>Cytophagia</taxon>
        <taxon>Cytophagales</taxon>
        <taxon>Hymenobacteraceae</taxon>
        <taxon>Hymenobacter</taxon>
    </lineage>
</organism>
<name>A0ABP8JIH1_9BACT</name>
<evidence type="ECO:0000256" key="6">
    <source>
        <dbReference type="RuleBase" id="RU000477"/>
    </source>
</evidence>
<comment type="subcellular location">
    <subcellularLocation>
        <location evidence="1">Membrane</location>
        <topology evidence="1">Multi-pass membrane protein</topology>
    </subcellularLocation>
</comment>
<dbReference type="InterPro" id="IPR000425">
    <property type="entry name" value="MIP"/>
</dbReference>
<accession>A0ABP8JIH1</accession>
<feature type="transmembrane region" description="Helical" evidence="8">
    <location>
        <begin position="221"/>
        <end position="240"/>
    </location>
</feature>
<protein>
    <submittedName>
        <fullName evidence="9">Aquaporin</fullName>
    </submittedName>
</protein>
<dbReference type="PANTHER" id="PTHR45724">
    <property type="entry name" value="AQUAPORIN NIP2-1"/>
    <property type="match status" value="1"/>
</dbReference>
<comment type="caution">
    <text evidence="9">The sequence shown here is derived from an EMBL/GenBank/DDBJ whole genome shotgun (WGS) entry which is preliminary data.</text>
</comment>
<evidence type="ECO:0000256" key="8">
    <source>
        <dbReference type="SAM" id="Phobius"/>
    </source>
</evidence>
<keyword evidence="3 6" id="KW-0812">Transmembrane</keyword>
<evidence type="ECO:0000256" key="5">
    <source>
        <dbReference type="ARBA" id="ARBA00023136"/>
    </source>
</evidence>
<dbReference type="PROSITE" id="PS00221">
    <property type="entry name" value="MIP"/>
    <property type="match status" value="1"/>
</dbReference>
<dbReference type="Gene3D" id="1.20.1080.10">
    <property type="entry name" value="Glycerol uptake facilitator protein"/>
    <property type="match status" value="1"/>
</dbReference>
<dbReference type="SUPFAM" id="SSF81338">
    <property type="entry name" value="Aquaporin-like"/>
    <property type="match status" value="1"/>
</dbReference>
<feature type="transmembrane region" description="Helical" evidence="8">
    <location>
        <begin position="149"/>
        <end position="170"/>
    </location>
</feature>
<evidence type="ECO:0000313" key="10">
    <source>
        <dbReference type="Proteomes" id="UP001500454"/>
    </source>
</evidence>
<feature type="transmembrane region" description="Helical" evidence="8">
    <location>
        <begin position="104"/>
        <end position="129"/>
    </location>
</feature>
<feature type="transmembrane region" description="Helical" evidence="8">
    <location>
        <begin position="58"/>
        <end position="77"/>
    </location>
</feature>
<gene>
    <name evidence="9" type="ORF">GCM10023186_40510</name>
</gene>
<keyword evidence="10" id="KW-1185">Reference proteome</keyword>
<evidence type="ECO:0000313" key="9">
    <source>
        <dbReference type="EMBL" id="GAA4391319.1"/>
    </source>
</evidence>
<dbReference type="InterPro" id="IPR034294">
    <property type="entry name" value="Aquaporin_transptr"/>
</dbReference>
<keyword evidence="5 8" id="KW-0472">Membrane</keyword>
<dbReference type="PANTHER" id="PTHR45724:SF13">
    <property type="entry name" value="AQUAPORIN NIP1-1-RELATED"/>
    <property type="match status" value="1"/>
</dbReference>
<dbReference type="InterPro" id="IPR022357">
    <property type="entry name" value="MIP_CS"/>
</dbReference>
<dbReference type="RefSeq" id="WP_345227174.1">
    <property type="nucleotide sequence ID" value="NZ_BAABHA010000015.1"/>
</dbReference>
<evidence type="ECO:0000256" key="7">
    <source>
        <dbReference type="SAM" id="MobiDB-lite"/>
    </source>
</evidence>
<sequence>MTFLASLLTTARRHWPHYVAEATGLAFFISCASLLTVLLEHPSSPVRQALAPHPVGRLGIMGACMGLVIVAVVYSPWGKRSGAHINPAVTLGFWQLGKISLPDALWYVVAQVAGGVSAALFWKAVLGHWYAHPAVHYVQTQPPPGPNGWWLAFGAEFAITFGLMLVILSALHSQRLKKLTGWLVGVVLALYIVFESPYSGMSLNPARSLASAVAAGNFHGYWIYLVATCAGAWLATVLFLRWRHGQPLSCAVLAGCDAAPDSPHAPETEPPVYPDPNATEREE</sequence>
<evidence type="ECO:0000256" key="1">
    <source>
        <dbReference type="ARBA" id="ARBA00004141"/>
    </source>
</evidence>
<dbReference type="Pfam" id="PF00230">
    <property type="entry name" value="MIP"/>
    <property type="match status" value="1"/>
</dbReference>
<feature type="transmembrane region" description="Helical" evidence="8">
    <location>
        <begin position="18"/>
        <end position="38"/>
    </location>
</feature>
<feature type="region of interest" description="Disordered" evidence="7">
    <location>
        <begin position="260"/>
        <end position="283"/>
    </location>
</feature>
<keyword evidence="2 6" id="KW-0813">Transport</keyword>
<comment type="similarity">
    <text evidence="6">Belongs to the MIP/aquaporin (TC 1.A.8) family.</text>
</comment>
<dbReference type="Proteomes" id="UP001500454">
    <property type="component" value="Unassembled WGS sequence"/>
</dbReference>
<evidence type="ECO:0000256" key="4">
    <source>
        <dbReference type="ARBA" id="ARBA00022989"/>
    </source>
</evidence>
<evidence type="ECO:0000256" key="3">
    <source>
        <dbReference type="ARBA" id="ARBA00022692"/>
    </source>
</evidence>
<dbReference type="InterPro" id="IPR023271">
    <property type="entry name" value="Aquaporin-like"/>
</dbReference>
<evidence type="ECO:0000256" key="2">
    <source>
        <dbReference type="ARBA" id="ARBA00022448"/>
    </source>
</evidence>
<dbReference type="EMBL" id="BAABHA010000015">
    <property type="protein sequence ID" value="GAA4391319.1"/>
    <property type="molecule type" value="Genomic_DNA"/>
</dbReference>
<proteinExistence type="inferred from homology"/>
<keyword evidence="4 8" id="KW-1133">Transmembrane helix</keyword>